<dbReference type="OrthoDB" id="6428483at2759"/>
<name>A0A087U1A5_STEMI</name>
<feature type="non-terminal residue" evidence="1">
    <location>
        <position position="68"/>
    </location>
</feature>
<organism evidence="1 2">
    <name type="scientific">Stegodyphus mimosarum</name>
    <name type="common">African social velvet spider</name>
    <dbReference type="NCBI Taxonomy" id="407821"/>
    <lineage>
        <taxon>Eukaryota</taxon>
        <taxon>Metazoa</taxon>
        <taxon>Ecdysozoa</taxon>
        <taxon>Arthropoda</taxon>
        <taxon>Chelicerata</taxon>
        <taxon>Arachnida</taxon>
        <taxon>Araneae</taxon>
        <taxon>Araneomorphae</taxon>
        <taxon>Entelegynae</taxon>
        <taxon>Eresoidea</taxon>
        <taxon>Eresidae</taxon>
        <taxon>Stegodyphus</taxon>
    </lineage>
</organism>
<sequence length="68" mass="7977">KRQFYVLDDRHWRLFFYRCEEDFRCSRPPLGSIALTEAAITLASSDDAHQFVVHSEGKEHILTADSHR</sequence>
<dbReference type="Proteomes" id="UP000054359">
    <property type="component" value="Unassembled WGS sequence"/>
</dbReference>
<evidence type="ECO:0000313" key="2">
    <source>
        <dbReference type="Proteomes" id="UP000054359"/>
    </source>
</evidence>
<reference evidence="1 2" key="1">
    <citation type="submission" date="2013-11" db="EMBL/GenBank/DDBJ databases">
        <title>Genome sequencing of Stegodyphus mimosarum.</title>
        <authorList>
            <person name="Bechsgaard J."/>
        </authorList>
    </citation>
    <scope>NUCLEOTIDE SEQUENCE [LARGE SCALE GENOMIC DNA]</scope>
</reference>
<protein>
    <submittedName>
        <fullName evidence="1">Uncharacterized protein</fullName>
    </submittedName>
</protein>
<dbReference type="AlphaFoldDB" id="A0A087U1A5"/>
<feature type="non-terminal residue" evidence="1">
    <location>
        <position position="1"/>
    </location>
</feature>
<evidence type="ECO:0000313" key="1">
    <source>
        <dbReference type="EMBL" id="KFM71144.1"/>
    </source>
</evidence>
<dbReference type="SUPFAM" id="SSF50729">
    <property type="entry name" value="PH domain-like"/>
    <property type="match status" value="1"/>
</dbReference>
<dbReference type="EMBL" id="KK117693">
    <property type="protein sequence ID" value="KFM71144.1"/>
    <property type="molecule type" value="Genomic_DNA"/>
</dbReference>
<gene>
    <name evidence="1" type="ORF">X975_19890</name>
</gene>
<dbReference type="InterPro" id="IPR011993">
    <property type="entry name" value="PH-like_dom_sf"/>
</dbReference>
<proteinExistence type="predicted"/>
<keyword evidence="2" id="KW-1185">Reference proteome</keyword>
<accession>A0A087U1A5</accession>
<dbReference type="Gene3D" id="2.30.29.30">
    <property type="entry name" value="Pleckstrin-homology domain (PH domain)/Phosphotyrosine-binding domain (PTB)"/>
    <property type="match status" value="1"/>
</dbReference>